<dbReference type="PANTHER" id="PTHR30250">
    <property type="entry name" value="PST FAMILY PREDICTED COLANIC ACID TRANSPORTER"/>
    <property type="match status" value="1"/>
</dbReference>
<proteinExistence type="predicted"/>
<feature type="transmembrane region" description="Helical" evidence="6">
    <location>
        <begin position="266"/>
        <end position="287"/>
    </location>
</feature>
<evidence type="ECO:0000256" key="3">
    <source>
        <dbReference type="ARBA" id="ARBA00022692"/>
    </source>
</evidence>
<comment type="caution">
    <text evidence="7">The sequence shown here is derived from an EMBL/GenBank/DDBJ whole genome shotgun (WGS) entry which is preliminary data.</text>
</comment>
<feature type="transmembrane region" description="Helical" evidence="6">
    <location>
        <begin position="373"/>
        <end position="395"/>
    </location>
</feature>
<evidence type="ECO:0000256" key="1">
    <source>
        <dbReference type="ARBA" id="ARBA00004651"/>
    </source>
</evidence>
<keyword evidence="3 6" id="KW-0812">Transmembrane</keyword>
<keyword evidence="2" id="KW-1003">Cell membrane</keyword>
<feature type="transmembrane region" description="Helical" evidence="6">
    <location>
        <begin position="190"/>
        <end position="209"/>
    </location>
</feature>
<feature type="transmembrane region" description="Helical" evidence="6">
    <location>
        <begin position="99"/>
        <end position="118"/>
    </location>
</feature>
<evidence type="ECO:0000256" key="2">
    <source>
        <dbReference type="ARBA" id="ARBA00022475"/>
    </source>
</evidence>
<dbReference type="InterPro" id="IPR050833">
    <property type="entry name" value="Poly_Biosynth_Transport"/>
</dbReference>
<feature type="transmembrane region" description="Helical" evidence="6">
    <location>
        <begin position="230"/>
        <end position="254"/>
    </location>
</feature>
<protein>
    <recommendedName>
        <fullName evidence="9">O-antigen/teichoic acid export membrane protein</fullName>
    </recommendedName>
</protein>
<dbReference type="AlphaFoldDB" id="A0A6P0GF61"/>
<evidence type="ECO:0000256" key="6">
    <source>
        <dbReference type="SAM" id="Phobius"/>
    </source>
</evidence>
<dbReference type="PANTHER" id="PTHR30250:SF26">
    <property type="entry name" value="PSMA PROTEIN"/>
    <property type="match status" value="1"/>
</dbReference>
<feature type="transmembrane region" description="Helical" evidence="6">
    <location>
        <begin position="299"/>
        <end position="324"/>
    </location>
</feature>
<dbReference type="EMBL" id="JAAGWE010000012">
    <property type="protein sequence ID" value="NEM05904.1"/>
    <property type="molecule type" value="Genomic_DNA"/>
</dbReference>
<name>A0A6P0GF61_9ACTN</name>
<keyword evidence="5 6" id="KW-0472">Membrane</keyword>
<feature type="transmembrane region" description="Helical" evidence="6">
    <location>
        <begin position="401"/>
        <end position="421"/>
    </location>
</feature>
<dbReference type="Proteomes" id="UP000471126">
    <property type="component" value="Unassembled WGS sequence"/>
</dbReference>
<feature type="transmembrane region" description="Helical" evidence="6">
    <location>
        <begin position="124"/>
        <end position="146"/>
    </location>
</feature>
<keyword evidence="4 6" id="KW-1133">Transmembrane helix</keyword>
<feature type="transmembrane region" description="Helical" evidence="6">
    <location>
        <begin position="167"/>
        <end position="184"/>
    </location>
</feature>
<dbReference type="CDD" id="cd13126">
    <property type="entry name" value="MATE_like_11"/>
    <property type="match status" value="1"/>
</dbReference>
<reference evidence="7 8" key="1">
    <citation type="submission" date="2019-12" db="EMBL/GenBank/DDBJ databases">
        <title>WGS of CPCC 203550 I12A-02606.</title>
        <authorList>
            <person name="Jiang Z."/>
        </authorList>
    </citation>
    <scope>NUCLEOTIDE SEQUENCE [LARGE SCALE GENOMIC DNA]</scope>
    <source>
        <strain evidence="7 8">I12A-02606</strain>
    </source>
</reference>
<feature type="transmembrane region" description="Helical" evidence="6">
    <location>
        <begin position="344"/>
        <end position="366"/>
    </location>
</feature>
<evidence type="ECO:0000313" key="7">
    <source>
        <dbReference type="EMBL" id="NEM05904.1"/>
    </source>
</evidence>
<organism evidence="7 8">
    <name type="scientific">Geodermatophilus normandii</name>
    <dbReference type="NCBI Taxonomy" id="1137989"/>
    <lineage>
        <taxon>Bacteria</taxon>
        <taxon>Bacillati</taxon>
        <taxon>Actinomycetota</taxon>
        <taxon>Actinomycetes</taxon>
        <taxon>Geodermatophilales</taxon>
        <taxon>Geodermatophilaceae</taxon>
        <taxon>Geodermatophilus</taxon>
    </lineage>
</organism>
<evidence type="ECO:0000313" key="8">
    <source>
        <dbReference type="Proteomes" id="UP000471126"/>
    </source>
</evidence>
<evidence type="ECO:0008006" key="9">
    <source>
        <dbReference type="Google" id="ProtNLM"/>
    </source>
</evidence>
<feature type="transmembrane region" description="Helical" evidence="6">
    <location>
        <begin position="63"/>
        <end position="87"/>
    </location>
</feature>
<dbReference type="RefSeq" id="WP_163476062.1">
    <property type="nucleotide sequence ID" value="NZ_JAAGWE010000012.1"/>
</dbReference>
<evidence type="ECO:0000256" key="5">
    <source>
        <dbReference type="ARBA" id="ARBA00023136"/>
    </source>
</evidence>
<accession>A0A6P0GF61</accession>
<evidence type="ECO:0000256" key="4">
    <source>
        <dbReference type="ARBA" id="ARBA00022989"/>
    </source>
</evidence>
<dbReference type="GO" id="GO:0005886">
    <property type="term" value="C:plasma membrane"/>
    <property type="evidence" value="ECO:0007669"/>
    <property type="project" value="UniProtKB-SubCell"/>
</dbReference>
<sequence>MAVRVRAPGDPTAGPHDTGRRRVRALAGRAFWNAADQMVSSATNLALSLLVARALPTEGFGDFAVAFTIYVFLTSAGRSLVAQPLVVRHAAATPEEFRAAAGSATGVTALLGIVAGLVTAGAGLLLGGAISLPLLTMGALLPGLLVQDMWRAVFSTQGRPFAAFVNDVVWAVLQFAAVAAVLVLDRDSATAMLLAWGGPALVAAVIGAVQFGARPRLRAGVAWLARQRDLLGYYAAQFASVMGANQVTLLLIAAVGSTSDVGALRAAQVVLGPLTLLNLSALTFVLPEISRRRLTGRRAIEVAVMASLGMLVLTLAWGAVAVALPDSIGTALLGDTWASAEPVIPATLVGMIGIAVGFGAMIVLMGRGYAKDVFWVCALLAPGFLVLGLGGLHLWGATGAALGLSLAQWVIVPVAWWRVAVLMRRERDHLPAPEAPGPPGTSGRQV</sequence>
<comment type="subcellular location">
    <subcellularLocation>
        <location evidence="1">Cell membrane</location>
        <topology evidence="1">Multi-pass membrane protein</topology>
    </subcellularLocation>
</comment>
<gene>
    <name evidence="7" type="ORF">GCU54_07695</name>
</gene>
<feature type="transmembrane region" description="Helical" evidence="6">
    <location>
        <begin position="30"/>
        <end position="51"/>
    </location>
</feature>